<dbReference type="PANTHER" id="PTHR11439">
    <property type="entry name" value="GAG-POL-RELATED RETROTRANSPOSON"/>
    <property type="match status" value="1"/>
</dbReference>
<evidence type="ECO:0000313" key="2">
    <source>
        <dbReference type="Proteomes" id="UP000596661"/>
    </source>
</evidence>
<reference evidence="1" key="2">
    <citation type="submission" date="2021-03" db="UniProtKB">
        <authorList>
            <consortium name="EnsemblPlants"/>
        </authorList>
    </citation>
    <scope>IDENTIFICATION</scope>
</reference>
<evidence type="ECO:0008006" key="3">
    <source>
        <dbReference type="Google" id="ProtNLM"/>
    </source>
</evidence>
<reference evidence="1" key="1">
    <citation type="submission" date="2018-11" db="EMBL/GenBank/DDBJ databases">
        <authorList>
            <person name="Grassa J C."/>
        </authorList>
    </citation>
    <scope>NUCLEOTIDE SEQUENCE [LARGE SCALE GENOMIC DNA]</scope>
</reference>
<keyword evidence="2" id="KW-1185">Reference proteome</keyword>
<dbReference type="AlphaFoldDB" id="A0A803PZM7"/>
<evidence type="ECO:0000313" key="1">
    <source>
        <dbReference type="EnsemblPlants" id="cds.evm.model.06.721"/>
    </source>
</evidence>
<sequence>MQEIKHLKLQLKMDFEMKDLTLASKILGMDIRRERRKRLLYLNQMSYIGKVPNTFEMSNSKKVSTQLAQHFKLSATQMPKDETKKSEMLKVPYASVVGSLMYVMVCTRPSIAYALSMVSRFIGNPRKEHWEDLKWILRYSKGSIEKGLVFGMNKQSEDLELERKPSKGGGIVDNKSRVYGLDRSDQGGPLVNWIDERVKTQPESSVHCDNQSAIQLTKNYVHHECTKHIDIKFHFIREVVEKEAMKIVKVLTEDNHDNHNLTNLVALVDTS</sequence>
<dbReference type="Gramene" id="evm.model.06.721">
    <property type="protein sequence ID" value="cds.evm.model.06.721"/>
    <property type="gene ID" value="evm.TU.06.721"/>
</dbReference>
<name>A0A803PZM7_CANSA</name>
<dbReference type="EMBL" id="UZAU01000575">
    <property type="status" value="NOT_ANNOTATED_CDS"/>
    <property type="molecule type" value="Genomic_DNA"/>
</dbReference>
<dbReference type="PANTHER" id="PTHR11439:SF467">
    <property type="entry name" value="INTEGRASE CATALYTIC DOMAIN-CONTAINING PROTEIN"/>
    <property type="match status" value="1"/>
</dbReference>
<proteinExistence type="predicted"/>
<dbReference type="EnsemblPlants" id="evm.model.06.721">
    <property type="protein sequence ID" value="cds.evm.model.06.721"/>
    <property type="gene ID" value="evm.TU.06.721"/>
</dbReference>
<organism evidence="1 2">
    <name type="scientific">Cannabis sativa</name>
    <name type="common">Hemp</name>
    <name type="synonym">Marijuana</name>
    <dbReference type="NCBI Taxonomy" id="3483"/>
    <lineage>
        <taxon>Eukaryota</taxon>
        <taxon>Viridiplantae</taxon>
        <taxon>Streptophyta</taxon>
        <taxon>Embryophyta</taxon>
        <taxon>Tracheophyta</taxon>
        <taxon>Spermatophyta</taxon>
        <taxon>Magnoliopsida</taxon>
        <taxon>eudicotyledons</taxon>
        <taxon>Gunneridae</taxon>
        <taxon>Pentapetalae</taxon>
        <taxon>rosids</taxon>
        <taxon>fabids</taxon>
        <taxon>Rosales</taxon>
        <taxon>Cannabaceae</taxon>
        <taxon>Cannabis</taxon>
    </lineage>
</organism>
<dbReference type="CDD" id="cd09272">
    <property type="entry name" value="RNase_HI_RT_Ty1"/>
    <property type="match status" value="1"/>
</dbReference>
<accession>A0A803PZM7</accession>
<dbReference type="OMA" id="HHECTKH"/>
<dbReference type="Proteomes" id="UP000596661">
    <property type="component" value="Chromosome 6"/>
</dbReference>
<protein>
    <recommendedName>
        <fullName evidence="3">Retrovirus-related Pol polyprotein from transposon TNT 1-94</fullName>
    </recommendedName>
</protein>